<accession>A0A508XAC9</accession>
<dbReference type="RefSeq" id="WP_028054350.1">
    <property type="nucleotide sequence ID" value="NZ_CABFNB010000149.1"/>
</dbReference>
<dbReference type="EMBL" id="CABFNB010000149">
    <property type="protein sequence ID" value="VTZ65008.1"/>
    <property type="molecule type" value="Genomic_DNA"/>
</dbReference>
<dbReference type="Proteomes" id="UP001190825">
    <property type="component" value="Unassembled WGS sequence"/>
</dbReference>
<name>A0A508XAC9_9HYPH</name>
<sequence length="178" mass="18964">MRMFASSRERKSYWVSLVSLIAVVPLAVLTGSRGEFVSWLQRRMERPIIIERGSSGHGAGGSWRLASLRRLPGPLPDTNLMLAEVDFAKKAGEAVQATLPCALTLTDGAGRRWAAMPLPGSLLRAAAPEVVGKPQCSTLTVGESGGRLSIVEIFLVPQQAEGFALSLALTGAPPLLFK</sequence>
<keyword evidence="3" id="KW-1185">Reference proteome</keyword>
<proteinExistence type="predicted"/>
<reference evidence="1 3" key="2">
    <citation type="journal article" date="2018" name="FEMS Microbiol. Ecol.">
        <title>Co-invading symbiotic mutualists of Medicago polymorpha retain high ancestral diversity and contain diverse accessory genomes.</title>
        <authorList>
            <person name="Porter S.S."/>
            <person name="Faber-Hammond J.J."/>
            <person name="Friesen M.L."/>
        </authorList>
    </citation>
    <scope>NUCLEOTIDE SEQUENCE [LARGE SCALE GENOMIC DNA]</scope>
    <source>
        <strain evidence="1 3">Str16</strain>
    </source>
</reference>
<reference evidence="2" key="3">
    <citation type="submission" date="2019-06" db="EMBL/GenBank/DDBJ databases">
        <authorList>
            <person name="Le Quere A."/>
            <person name="Colella S."/>
        </authorList>
    </citation>
    <scope>NUCLEOTIDE SEQUENCE</scope>
    <source>
        <strain evidence="2">EmedicaeMD41</strain>
    </source>
</reference>
<organism evidence="2">
    <name type="scientific">Sinorhizobium medicae</name>
    <dbReference type="NCBI Taxonomy" id="110321"/>
    <lineage>
        <taxon>Bacteria</taxon>
        <taxon>Pseudomonadati</taxon>
        <taxon>Pseudomonadota</taxon>
        <taxon>Alphaproteobacteria</taxon>
        <taxon>Hyphomicrobiales</taxon>
        <taxon>Rhizobiaceae</taxon>
        <taxon>Sinorhizobium/Ensifer group</taxon>
        <taxon>Sinorhizobium</taxon>
    </lineage>
</organism>
<protein>
    <submittedName>
        <fullName evidence="2">Uncharacterized protein</fullName>
    </submittedName>
</protein>
<dbReference type="EMBL" id="NBUC01000074">
    <property type="protein sequence ID" value="PLU02880.1"/>
    <property type="molecule type" value="Genomic_DNA"/>
</dbReference>
<reference evidence="1" key="1">
    <citation type="submission" date="2017-04" db="EMBL/GenBank/DDBJ databases">
        <authorList>
            <person name="Porter S."/>
            <person name="Friesen M.L."/>
            <person name="Faber-Hammond J."/>
        </authorList>
    </citation>
    <scope>NUCLEOTIDE SEQUENCE</scope>
    <source>
        <strain evidence="1">Str16</strain>
    </source>
</reference>
<gene>
    <name evidence="1" type="ORF">BMJ33_15960</name>
    <name evidence="2" type="ORF">EMEDMD4_790032</name>
</gene>
<dbReference type="Proteomes" id="UP000507954">
    <property type="component" value="Unassembled WGS sequence"/>
</dbReference>
<evidence type="ECO:0000313" key="3">
    <source>
        <dbReference type="Proteomes" id="UP001190825"/>
    </source>
</evidence>
<dbReference type="AlphaFoldDB" id="A0A508XAC9"/>
<evidence type="ECO:0000313" key="2">
    <source>
        <dbReference type="EMBL" id="VTZ65008.1"/>
    </source>
</evidence>
<evidence type="ECO:0000313" key="1">
    <source>
        <dbReference type="EMBL" id="PLU02880.1"/>
    </source>
</evidence>